<evidence type="ECO:0000313" key="2">
    <source>
        <dbReference type="Proteomes" id="UP001162030"/>
    </source>
</evidence>
<name>A0ABM9HY20_9GAMM</name>
<organism evidence="1 2">
    <name type="scientific">Methylocaldum szegediense</name>
    <dbReference type="NCBI Taxonomy" id="73780"/>
    <lineage>
        <taxon>Bacteria</taxon>
        <taxon>Pseudomonadati</taxon>
        <taxon>Pseudomonadota</taxon>
        <taxon>Gammaproteobacteria</taxon>
        <taxon>Methylococcales</taxon>
        <taxon>Methylococcaceae</taxon>
        <taxon>Methylocaldum</taxon>
    </lineage>
</organism>
<sequence length="51" mass="5786">MVRRWIRRIVRRGCEVGHGGGDQVRVFMCDEMGKTHVRALPYDNAISLGVS</sequence>
<proteinExistence type="predicted"/>
<evidence type="ECO:0000313" key="1">
    <source>
        <dbReference type="EMBL" id="CAI8762638.1"/>
    </source>
</evidence>
<protein>
    <recommendedName>
        <fullName evidence="3">Transposase</fullName>
    </recommendedName>
</protein>
<dbReference type="EMBL" id="OX458333">
    <property type="protein sequence ID" value="CAI8762638.1"/>
    <property type="molecule type" value="Genomic_DNA"/>
</dbReference>
<reference evidence="1 2" key="1">
    <citation type="submission" date="2023-03" db="EMBL/GenBank/DDBJ databases">
        <authorList>
            <person name="Pearce D."/>
        </authorList>
    </citation>
    <scope>NUCLEOTIDE SEQUENCE [LARGE SCALE GENOMIC DNA]</scope>
    <source>
        <strain evidence="1">Msz</strain>
    </source>
</reference>
<dbReference type="Proteomes" id="UP001162030">
    <property type="component" value="Chromosome"/>
</dbReference>
<accession>A0ABM9HY20</accession>
<evidence type="ECO:0008006" key="3">
    <source>
        <dbReference type="Google" id="ProtNLM"/>
    </source>
</evidence>
<gene>
    <name evidence="1" type="ORF">MSZNOR_0873</name>
</gene>
<keyword evidence="2" id="KW-1185">Reference proteome</keyword>